<accession>A0AAE3H3N0</accession>
<evidence type="ECO:0000313" key="7">
    <source>
        <dbReference type="Proteomes" id="UP001204144"/>
    </source>
</evidence>
<reference evidence="6 7" key="1">
    <citation type="submission" date="2018-11" db="EMBL/GenBank/DDBJ databases">
        <title>Novel bacteria species description.</title>
        <authorList>
            <person name="Han J.-H."/>
        </authorList>
    </citation>
    <scope>NUCLEOTIDE SEQUENCE [LARGE SCALE GENOMIC DNA]</scope>
    <source>
        <strain evidence="6 7">KCTC23259</strain>
    </source>
</reference>
<evidence type="ECO:0000256" key="3">
    <source>
        <dbReference type="ARBA" id="ARBA00022777"/>
    </source>
</evidence>
<comment type="caution">
    <text evidence="6">The sequence shown here is derived from an EMBL/GenBank/DDBJ whole genome shotgun (WGS) entry which is preliminary data.</text>
</comment>
<dbReference type="Pfam" id="PF19279">
    <property type="entry name" value="YegS_C"/>
    <property type="match status" value="1"/>
</dbReference>
<organism evidence="6 7">
    <name type="scientific">Lacihabitans soyangensis</name>
    <dbReference type="NCBI Taxonomy" id="869394"/>
    <lineage>
        <taxon>Bacteria</taxon>
        <taxon>Pseudomonadati</taxon>
        <taxon>Bacteroidota</taxon>
        <taxon>Cytophagia</taxon>
        <taxon>Cytophagales</taxon>
        <taxon>Leadbetterellaceae</taxon>
        <taxon>Lacihabitans</taxon>
    </lineage>
</organism>
<keyword evidence="4" id="KW-0067">ATP-binding</keyword>
<evidence type="ECO:0000313" key="6">
    <source>
        <dbReference type="EMBL" id="MCP9764342.1"/>
    </source>
</evidence>
<dbReference type="InterPro" id="IPR045540">
    <property type="entry name" value="YegS/DAGK_C"/>
</dbReference>
<protein>
    <recommendedName>
        <fullName evidence="5">DAGKc domain-containing protein</fullName>
    </recommendedName>
</protein>
<dbReference type="AlphaFoldDB" id="A0AAE3H3N0"/>
<dbReference type="GO" id="GO:0005524">
    <property type="term" value="F:ATP binding"/>
    <property type="evidence" value="ECO:0007669"/>
    <property type="project" value="UniProtKB-KW"/>
</dbReference>
<feature type="domain" description="DAGKc" evidence="5">
    <location>
        <begin position="19"/>
        <end position="147"/>
    </location>
</feature>
<gene>
    <name evidence="6" type="ORF">EGI31_15465</name>
</gene>
<dbReference type="GO" id="GO:0016301">
    <property type="term" value="F:kinase activity"/>
    <property type="evidence" value="ECO:0007669"/>
    <property type="project" value="UniProtKB-KW"/>
</dbReference>
<evidence type="ECO:0000259" key="5">
    <source>
        <dbReference type="PROSITE" id="PS50146"/>
    </source>
</evidence>
<keyword evidence="1" id="KW-0808">Transferase</keyword>
<dbReference type="PROSITE" id="PS50146">
    <property type="entry name" value="DAGK"/>
    <property type="match status" value="1"/>
</dbReference>
<dbReference type="Gene3D" id="3.40.50.10330">
    <property type="entry name" value="Probable inorganic polyphosphate/atp-NAD kinase, domain 1"/>
    <property type="match status" value="1"/>
</dbReference>
<dbReference type="GO" id="GO:0005886">
    <property type="term" value="C:plasma membrane"/>
    <property type="evidence" value="ECO:0007669"/>
    <property type="project" value="TreeGrafter"/>
</dbReference>
<dbReference type="Gene3D" id="2.60.200.40">
    <property type="match status" value="1"/>
</dbReference>
<keyword evidence="7" id="KW-1185">Reference proteome</keyword>
<dbReference type="InterPro" id="IPR017438">
    <property type="entry name" value="ATP-NAD_kinase_N"/>
</dbReference>
<keyword evidence="3" id="KW-0418">Kinase</keyword>
<dbReference type="InterPro" id="IPR016064">
    <property type="entry name" value="NAD/diacylglycerol_kinase_sf"/>
</dbReference>
<evidence type="ECO:0000256" key="1">
    <source>
        <dbReference type="ARBA" id="ARBA00022679"/>
    </source>
</evidence>
<proteinExistence type="predicted"/>
<dbReference type="Pfam" id="PF00781">
    <property type="entry name" value="DAGK_cat"/>
    <property type="match status" value="1"/>
</dbReference>
<dbReference type="SMART" id="SM00046">
    <property type="entry name" value="DAGKc"/>
    <property type="match status" value="1"/>
</dbReference>
<dbReference type="SUPFAM" id="SSF111331">
    <property type="entry name" value="NAD kinase/diacylglycerol kinase-like"/>
    <property type="match status" value="1"/>
</dbReference>
<keyword evidence="2" id="KW-0547">Nucleotide-binding</keyword>
<evidence type="ECO:0000256" key="2">
    <source>
        <dbReference type="ARBA" id="ARBA00022741"/>
    </source>
</evidence>
<name>A0AAE3H3N0_9BACT</name>
<dbReference type="InterPro" id="IPR050187">
    <property type="entry name" value="Lipid_Phosphate_FormReg"/>
</dbReference>
<evidence type="ECO:0000256" key="4">
    <source>
        <dbReference type="ARBA" id="ARBA00022840"/>
    </source>
</evidence>
<sequence length="305" mass="34311">MVFSFLQFNFSQIYPIKLSSQTPVFIINPIAGAKKVNSKKLIEEFLSNNKLMGIIETTTEKNHGKTLTKKYFEEGFRHFVAVGGDGTVNEVASQLINTEAYFSIIPLGSGNGLARTLKIPMNPNEALDKVFNGKKSVMDIGLINDLPFFCTAGVGFDAHCAKQFATGNHSRGLWNYIKVILSGYFSYQTNQSIFCEQPKEYFSVTFANANQFGNNAYIAPDAVLDDNQLDCTIIEKHPKWYGMVMGYLLMSGKIRQSSYVEYYRGTEFSLRHNEKILMHIDGDYVEPFSDNIIAQTLPHALKLII</sequence>
<dbReference type="PANTHER" id="PTHR12358:SF106">
    <property type="entry name" value="LIPID KINASE YEGS"/>
    <property type="match status" value="1"/>
</dbReference>
<dbReference type="EMBL" id="RJUF01000173">
    <property type="protein sequence ID" value="MCP9764342.1"/>
    <property type="molecule type" value="Genomic_DNA"/>
</dbReference>
<dbReference type="InterPro" id="IPR001206">
    <property type="entry name" value="Diacylglycerol_kinase_cat_dom"/>
</dbReference>
<dbReference type="PANTHER" id="PTHR12358">
    <property type="entry name" value="SPHINGOSINE KINASE"/>
    <property type="match status" value="1"/>
</dbReference>
<dbReference type="Proteomes" id="UP001204144">
    <property type="component" value="Unassembled WGS sequence"/>
</dbReference>